<dbReference type="SUPFAM" id="SSF47413">
    <property type="entry name" value="lambda repressor-like DNA-binding domains"/>
    <property type="match status" value="1"/>
</dbReference>
<dbReference type="Pfam" id="PF01381">
    <property type="entry name" value="HTH_3"/>
    <property type="match status" value="1"/>
</dbReference>
<reference evidence="3 4" key="1">
    <citation type="submission" date="2023-09" db="EMBL/GenBank/DDBJ databases">
        <title>Aquirufa genomes.</title>
        <authorList>
            <person name="Pitt A."/>
        </authorList>
    </citation>
    <scope>NUCLEOTIDE SEQUENCE [LARGE SCALE GENOMIC DNA]</scope>
    <source>
        <strain evidence="3 4">LEOWEIH-7C</strain>
    </source>
</reference>
<dbReference type="PANTHER" id="PTHR46558:SF11">
    <property type="entry name" value="HTH-TYPE TRANSCRIPTIONAL REGULATOR XRE"/>
    <property type="match status" value="1"/>
</dbReference>
<gene>
    <name evidence="3" type="ORF">PQG45_02550</name>
</gene>
<keyword evidence="1" id="KW-0238">DNA-binding</keyword>
<dbReference type="SMART" id="SM00530">
    <property type="entry name" value="HTH_XRE"/>
    <property type="match status" value="1"/>
</dbReference>
<evidence type="ECO:0000256" key="1">
    <source>
        <dbReference type="ARBA" id="ARBA00023125"/>
    </source>
</evidence>
<sequence length="65" mass="7682">MNHVIRNIRKMRIDRELSQENVAFNLKISQSSYAKLESGQSRLSIDRLYQLAVYFNVPVEELLKK</sequence>
<organism evidence="3 4">
    <name type="scientific">Aquirufa regiilacus</name>
    <dbReference type="NCBI Taxonomy" id="3024868"/>
    <lineage>
        <taxon>Bacteria</taxon>
        <taxon>Pseudomonadati</taxon>
        <taxon>Bacteroidota</taxon>
        <taxon>Cytophagia</taxon>
        <taxon>Cytophagales</taxon>
        <taxon>Flectobacillaceae</taxon>
        <taxon>Aquirufa</taxon>
    </lineage>
</organism>
<evidence type="ECO:0000313" key="4">
    <source>
        <dbReference type="Proteomes" id="UP001249959"/>
    </source>
</evidence>
<protein>
    <submittedName>
        <fullName evidence="3">Helix-turn-helix transcriptional regulator</fullName>
    </submittedName>
</protein>
<evidence type="ECO:0000259" key="2">
    <source>
        <dbReference type="PROSITE" id="PS50943"/>
    </source>
</evidence>
<dbReference type="RefSeq" id="WP_315576585.1">
    <property type="nucleotide sequence ID" value="NZ_JARDXH010000004.1"/>
</dbReference>
<comment type="caution">
    <text evidence="3">The sequence shown here is derived from an EMBL/GenBank/DDBJ whole genome shotgun (WGS) entry which is preliminary data.</text>
</comment>
<name>A0ABU3TQF8_9BACT</name>
<dbReference type="Gene3D" id="1.10.260.40">
    <property type="entry name" value="lambda repressor-like DNA-binding domains"/>
    <property type="match status" value="1"/>
</dbReference>
<proteinExistence type="predicted"/>
<accession>A0ABU3TQF8</accession>
<evidence type="ECO:0000313" key="3">
    <source>
        <dbReference type="EMBL" id="MDU0807912.1"/>
    </source>
</evidence>
<feature type="domain" description="HTH cro/C1-type" evidence="2">
    <location>
        <begin position="8"/>
        <end position="62"/>
    </location>
</feature>
<dbReference type="CDD" id="cd00093">
    <property type="entry name" value="HTH_XRE"/>
    <property type="match status" value="1"/>
</dbReference>
<dbReference type="InterPro" id="IPR010982">
    <property type="entry name" value="Lambda_DNA-bd_dom_sf"/>
</dbReference>
<keyword evidence="4" id="KW-1185">Reference proteome</keyword>
<dbReference type="EMBL" id="JAVNWW010000001">
    <property type="protein sequence ID" value="MDU0807912.1"/>
    <property type="molecule type" value="Genomic_DNA"/>
</dbReference>
<dbReference type="PANTHER" id="PTHR46558">
    <property type="entry name" value="TRACRIPTIONAL REGULATORY PROTEIN-RELATED-RELATED"/>
    <property type="match status" value="1"/>
</dbReference>
<dbReference type="PROSITE" id="PS50943">
    <property type="entry name" value="HTH_CROC1"/>
    <property type="match status" value="1"/>
</dbReference>
<dbReference type="InterPro" id="IPR001387">
    <property type="entry name" value="Cro/C1-type_HTH"/>
</dbReference>
<dbReference type="Proteomes" id="UP001249959">
    <property type="component" value="Unassembled WGS sequence"/>
</dbReference>